<organism evidence="1 2">
    <name type="scientific">Pseudoalteromonas piscicida</name>
    <dbReference type="NCBI Taxonomy" id="43662"/>
    <lineage>
        <taxon>Bacteria</taxon>
        <taxon>Pseudomonadati</taxon>
        <taxon>Pseudomonadota</taxon>
        <taxon>Gammaproteobacteria</taxon>
        <taxon>Alteromonadales</taxon>
        <taxon>Pseudoalteromonadaceae</taxon>
        <taxon>Pseudoalteromonas</taxon>
    </lineage>
</organism>
<sequence length="152" mass="17728">MQLFNVYRNKLIVTADDLSYGPFLDKQLAQVDSANKVVRGGSNHYETVHRMFELKRVDFLLGYPVEVMRYAKANQDKYESYLIADSPRFILGHVMCNKTQVSRQVLERVNQILLSNYGTKEFLLAHINYLPVQEHRSIQEVIERYIDQLGSN</sequence>
<reference evidence="1 2" key="1">
    <citation type="submission" date="2017-12" db="EMBL/GenBank/DDBJ databases">
        <authorList>
            <person name="Paulsen S."/>
            <person name="Gram L.K."/>
        </authorList>
    </citation>
    <scope>NUCLEOTIDE SEQUENCE [LARGE SCALE GENOMIC DNA]</scope>
    <source>
        <strain evidence="1 2">S1607</strain>
    </source>
</reference>
<accession>A0AAQ2ISU4</accession>
<gene>
    <name evidence="1" type="ORF">CWB74_06390</name>
</gene>
<name>A0AAQ2ISU4_PSEO7</name>
<comment type="caution">
    <text evidence="1">The sequence shown here is derived from an EMBL/GenBank/DDBJ whole genome shotgun (WGS) entry which is preliminary data.</text>
</comment>
<evidence type="ECO:0008006" key="3">
    <source>
        <dbReference type="Google" id="ProtNLM"/>
    </source>
</evidence>
<reference evidence="2" key="2">
    <citation type="submission" date="2019-06" db="EMBL/GenBank/DDBJ databases">
        <title>Co-occurence of chitin degradation, pigmentation and bioactivity in marine Pseudoalteromonas.</title>
        <authorList>
            <person name="Sonnenschein E.C."/>
            <person name="Bech P.K."/>
        </authorList>
    </citation>
    <scope>NUCLEOTIDE SEQUENCE [LARGE SCALE GENOMIC DNA]</scope>
    <source>
        <strain evidence="2">S1607</strain>
    </source>
</reference>
<proteinExistence type="predicted"/>
<dbReference type="AlphaFoldDB" id="A0AAQ2ISU4"/>
<evidence type="ECO:0000313" key="2">
    <source>
        <dbReference type="Proteomes" id="UP000305423"/>
    </source>
</evidence>
<dbReference type="Proteomes" id="UP000305423">
    <property type="component" value="Unassembled WGS sequence"/>
</dbReference>
<protein>
    <recommendedName>
        <fullName evidence="3">Solute-binding protein family 3/N-terminal domain-containing protein</fullName>
    </recommendedName>
</protein>
<dbReference type="EMBL" id="PNEL01000016">
    <property type="protein sequence ID" value="TMN79258.1"/>
    <property type="molecule type" value="Genomic_DNA"/>
</dbReference>
<evidence type="ECO:0000313" key="1">
    <source>
        <dbReference type="EMBL" id="TMN79258.1"/>
    </source>
</evidence>